<keyword evidence="7" id="KW-1185">Reference proteome</keyword>
<evidence type="ECO:0000256" key="2">
    <source>
        <dbReference type="ARBA" id="ARBA00022598"/>
    </source>
</evidence>
<dbReference type="PANTHER" id="PTHR43201:SF5">
    <property type="entry name" value="MEDIUM-CHAIN ACYL-COA LIGASE ACSF2, MITOCHONDRIAL"/>
    <property type="match status" value="1"/>
</dbReference>
<dbReference type="PANTHER" id="PTHR43201">
    <property type="entry name" value="ACYL-COA SYNTHETASE"/>
    <property type="match status" value="1"/>
</dbReference>
<dbReference type="InterPro" id="IPR000873">
    <property type="entry name" value="AMP-dep_synth/lig_dom"/>
</dbReference>
<protein>
    <submittedName>
        <fullName evidence="6">Class I adenylate-forming enzyme family protein</fullName>
    </submittedName>
</protein>
<dbReference type="EMBL" id="JAPJZH010000003">
    <property type="protein sequence ID" value="MDA4845101.1"/>
    <property type="molecule type" value="Genomic_DNA"/>
</dbReference>
<organism evidence="6 7">
    <name type="scientific">Hoeflea poritis</name>
    <dbReference type="NCBI Taxonomy" id="2993659"/>
    <lineage>
        <taxon>Bacteria</taxon>
        <taxon>Pseudomonadati</taxon>
        <taxon>Pseudomonadota</taxon>
        <taxon>Alphaproteobacteria</taxon>
        <taxon>Hyphomicrobiales</taxon>
        <taxon>Rhizobiaceae</taxon>
        <taxon>Hoeflea</taxon>
    </lineage>
</organism>
<keyword evidence="2" id="KW-0436">Ligase</keyword>
<dbReference type="InterPro" id="IPR042099">
    <property type="entry name" value="ANL_N_sf"/>
</dbReference>
<reference evidence="6" key="1">
    <citation type="submission" date="2022-11" db="EMBL/GenBank/DDBJ databases">
        <title>Hoeflea poritis sp. nov., isolated from scleractinian coral Porites lutea.</title>
        <authorList>
            <person name="Zhang G."/>
            <person name="Wei Q."/>
            <person name="Cai L."/>
        </authorList>
    </citation>
    <scope>NUCLEOTIDE SEQUENCE</scope>
    <source>
        <strain evidence="6">E7-10</strain>
    </source>
</reference>
<comment type="caution">
    <text evidence="6">The sequence shown here is derived from an EMBL/GenBank/DDBJ whole genome shotgun (WGS) entry which is preliminary data.</text>
</comment>
<evidence type="ECO:0000259" key="4">
    <source>
        <dbReference type="Pfam" id="PF00501"/>
    </source>
</evidence>
<gene>
    <name evidence="6" type="ORF">OOZ53_07045</name>
</gene>
<sequence length="555" mass="60863">MTGPSARVVAAGRKTSAQTLADAAHKWPDATALLIDGTRLSWRSLLDDARLWARGLIAAGVKSGDHVGILMPNCVDYARLFYACGFIGATALTVNARFRDDELAYAIRHSDMDVLFIGGHALPHLDFHAMLTRIYPDLGDWRAGRLHLTDAPRLRAIYALAYPHETGWHTEAAFLEAADTIDPALVERLGDEASPDAPALMMYSSGTTSRPKACLISHRSLGMIGAAFAERFDLSCGDRVMNPLPFFHMSAMLPMSASRASGAALFSTAHFEPGEVLRLMDEERVTFGYLSFPTLVNQLIGHTDFAGRDCSALRFLHCVGPAKTMEKYTRAFPSAQYINAYGLTEATGVPCFTDPADPPEEALNVSGRPFAGVAAKAVDPETLCDLAPGERGEIWLSGWPVFEGYFKDAEATDRALVDGWLRTGDMGHVRADGCIVYEGRLKDMLKIGGENVAALEIETWLCSHPYVRIAQVIGVPDDHLVEVAAAYVQLAENARMTPRELVDHCVGRIARYKIPRYVRFVDSWPMSTTKIQKFKLPRDFSQSEKIEPGKPADQA</sequence>
<dbReference type="Gene3D" id="3.30.300.30">
    <property type="match status" value="1"/>
</dbReference>
<dbReference type="Pfam" id="PF13193">
    <property type="entry name" value="AMP-binding_C"/>
    <property type="match status" value="1"/>
</dbReference>
<evidence type="ECO:0000259" key="5">
    <source>
        <dbReference type="Pfam" id="PF13193"/>
    </source>
</evidence>
<accession>A0ABT4VK55</accession>
<dbReference type="InterPro" id="IPR045851">
    <property type="entry name" value="AMP-bd_C_sf"/>
</dbReference>
<evidence type="ECO:0000256" key="1">
    <source>
        <dbReference type="ARBA" id="ARBA00006432"/>
    </source>
</evidence>
<name>A0ABT4VK55_9HYPH</name>
<keyword evidence="3" id="KW-0479">Metal-binding</keyword>
<evidence type="ECO:0000313" key="7">
    <source>
        <dbReference type="Proteomes" id="UP001148313"/>
    </source>
</evidence>
<dbReference type="SUPFAM" id="SSF56801">
    <property type="entry name" value="Acetyl-CoA synthetase-like"/>
    <property type="match status" value="1"/>
</dbReference>
<dbReference type="Proteomes" id="UP001148313">
    <property type="component" value="Unassembled WGS sequence"/>
</dbReference>
<dbReference type="InterPro" id="IPR025110">
    <property type="entry name" value="AMP-bd_C"/>
</dbReference>
<dbReference type="RefSeq" id="WP_271088663.1">
    <property type="nucleotide sequence ID" value="NZ_JAPJZH010000003.1"/>
</dbReference>
<dbReference type="Gene3D" id="3.40.50.12780">
    <property type="entry name" value="N-terminal domain of ligase-like"/>
    <property type="match status" value="1"/>
</dbReference>
<dbReference type="InterPro" id="IPR020845">
    <property type="entry name" value="AMP-binding_CS"/>
</dbReference>
<proteinExistence type="inferred from homology"/>
<evidence type="ECO:0000256" key="3">
    <source>
        <dbReference type="ARBA" id="ARBA00022723"/>
    </source>
</evidence>
<feature type="domain" description="AMP-dependent synthetase/ligase" evidence="4">
    <location>
        <begin position="21"/>
        <end position="406"/>
    </location>
</feature>
<evidence type="ECO:0000313" key="6">
    <source>
        <dbReference type="EMBL" id="MDA4845101.1"/>
    </source>
</evidence>
<feature type="domain" description="AMP-binding enzyme C-terminal" evidence="5">
    <location>
        <begin position="456"/>
        <end position="527"/>
    </location>
</feature>
<dbReference type="Pfam" id="PF00501">
    <property type="entry name" value="AMP-binding"/>
    <property type="match status" value="1"/>
</dbReference>
<comment type="similarity">
    <text evidence="1">Belongs to the ATP-dependent AMP-binding enzyme family.</text>
</comment>
<dbReference type="PROSITE" id="PS00455">
    <property type="entry name" value="AMP_BINDING"/>
    <property type="match status" value="1"/>
</dbReference>